<evidence type="ECO:0000313" key="1">
    <source>
        <dbReference type="EMBL" id="EKR63222.1"/>
    </source>
</evidence>
<dbReference type="AlphaFoldDB" id="A0A828YXE4"/>
<name>A0A828YXE4_9LEPT</name>
<comment type="caution">
    <text evidence="1">The sequence shown here is derived from an EMBL/GenBank/DDBJ whole genome shotgun (WGS) entry which is preliminary data.</text>
</comment>
<reference evidence="1 2" key="1">
    <citation type="submission" date="2012-10" db="EMBL/GenBank/DDBJ databases">
        <authorList>
            <person name="Harkins D.M."/>
            <person name="Durkin A.S."/>
            <person name="Brinkac L.M."/>
            <person name="Haft D.H."/>
            <person name="Selengut J.D."/>
            <person name="Sanka R."/>
            <person name="DePew J."/>
            <person name="Purushe J."/>
            <person name="Whelen A.C."/>
            <person name="Vinetz J.M."/>
            <person name="Sutton G.G."/>
            <person name="Nierman W.C."/>
            <person name="Fouts D.E."/>
        </authorList>
    </citation>
    <scope>NUCLEOTIDE SEQUENCE [LARGE SCALE GENOMIC DNA]</scope>
    <source>
        <strain evidence="1 2">2006001853</strain>
    </source>
</reference>
<protein>
    <submittedName>
        <fullName evidence="1">Uncharacterized protein</fullName>
    </submittedName>
</protein>
<gene>
    <name evidence="1" type="ORF">LEP1GSC036_3034</name>
</gene>
<dbReference type="EMBL" id="AFLV02000062">
    <property type="protein sequence ID" value="EKR63222.1"/>
    <property type="molecule type" value="Genomic_DNA"/>
</dbReference>
<dbReference type="Proteomes" id="UP000001338">
    <property type="component" value="Unassembled WGS sequence"/>
</dbReference>
<organism evidence="1 2">
    <name type="scientific">Leptospira weilii str. 2006001853</name>
    <dbReference type="NCBI Taxonomy" id="1001589"/>
    <lineage>
        <taxon>Bacteria</taxon>
        <taxon>Pseudomonadati</taxon>
        <taxon>Spirochaetota</taxon>
        <taxon>Spirochaetia</taxon>
        <taxon>Leptospirales</taxon>
        <taxon>Leptospiraceae</taxon>
        <taxon>Leptospira</taxon>
    </lineage>
</organism>
<accession>A0A828YXE4</accession>
<sequence length="63" mass="7772">MIHFSEKNRNLNFVNLFLKCENYHKSRFYEQILKFLLLENSFSFSYDSAHVFQDPCVIEYHEF</sequence>
<proteinExistence type="predicted"/>
<evidence type="ECO:0000313" key="2">
    <source>
        <dbReference type="Proteomes" id="UP000001338"/>
    </source>
</evidence>